<dbReference type="SUPFAM" id="SSF50249">
    <property type="entry name" value="Nucleic acid-binding proteins"/>
    <property type="match status" value="1"/>
</dbReference>
<name>A0A8S0V411_OLEEU</name>
<evidence type="ECO:0000313" key="3">
    <source>
        <dbReference type="EMBL" id="CAA3025964.1"/>
    </source>
</evidence>
<evidence type="ECO:0000256" key="2">
    <source>
        <dbReference type="PROSITE-ProRule" id="PRU00252"/>
    </source>
</evidence>
<reference evidence="3 4" key="1">
    <citation type="submission" date="2019-12" db="EMBL/GenBank/DDBJ databases">
        <authorList>
            <person name="Alioto T."/>
            <person name="Alioto T."/>
            <person name="Gomez Garrido J."/>
        </authorList>
    </citation>
    <scope>NUCLEOTIDE SEQUENCE [LARGE SCALE GENOMIC DNA]</scope>
</reference>
<dbReference type="GO" id="GO:0006264">
    <property type="term" value="P:mitochondrial DNA replication"/>
    <property type="evidence" value="ECO:0007669"/>
    <property type="project" value="TreeGrafter"/>
</dbReference>
<dbReference type="OrthoDB" id="1078367at2759"/>
<organism evidence="3 4">
    <name type="scientific">Olea europaea subsp. europaea</name>
    <dbReference type="NCBI Taxonomy" id="158383"/>
    <lineage>
        <taxon>Eukaryota</taxon>
        <taxon>Viridiplantae</taxon>
        <taxon>Streptophyta</taxon>
        <taxon>Embryophyta</taxon>
        <taxon>Tracheophyta</taxon>
        <taxon>Spermatophyta</taxon>
        <taxon>Magnoliopsida</taxon>
        <taxon>eudicotyledons</taxon>
        <taxon>Gunneridae</taxon>
        <taxon>Pentapetalae</taxon>
        <taxon>asterids</taxon>
        <taxon>lamiids</taxon>
        <taxon>Lamiales</taxon>
        <taxon>Oleaceae</taxon>
        <taxon>Oleeae</taxon>
        <taxon>Olea</taxon>
    </lineage>
</organism>
<sequence length="277" mass="31936">MNDEICSSNDLTANDGSLVRFGGTVMFSSSAALIRRAWTLLPEEPESDEPDGGSFVYRRALKYQRPITVQYDESLRNSVSFIGTIDYPIKNCNTTNGHFGVYTMLNVKASPGLYRDLRVLLKMWHEMAEISVQHLKPNDLIYVSGHLGWYTKVDEYGRCIRCHEVQVKEINFVAQSGLAPACKKSKKLESGDSTVDYAQKKRDRLHLWQVFFANPNEWWDNRKSKPRPNHPDFKHKDTGEVLWLQDNDPPWIKKQVQLYDARLREQSPENILVPFGL</sequence>
<protein>
    <submittedName>
        <fullName evidence="3">OSB1, mitochondrial-like</fullName>
    </submittedName>
</protein>
<gene>
    <name evidence="3" type="ORF">OLEA9_A073570</name>
</gene>
<accession>A0A8S0V411</accession>
<evidence type="ECO:0000313" key="4">
    <source>
        <dbReference type="Proteomes" id="UP000594638"/>
    </source>
</evidence>
<dbReference type="PANTHER" id="PTHR10302">
    <property type="entry name" value="SINGLE-STRANDED DNA-BINDING PROTEIN"/>
    <property type="match status" value="1"/>
</dbReference>
<dbReference type="GO" id="GO:0042645">
    <property type="term" value="C:mitochondrial nucleoid"/>
    <property type="evidence" value="ECO:0007669"/>
    <property type="project" value="TreeGrafter"/>
</dbReference>
<comment type="caution">
    <text evidence="3">The sequence shown here is derived from an EMBL/GenBank/DDBJ whole genome shotgun (WGS) entry which is preliminary data.</text>
</comment>
<dbReference type="EMBL" id="CACTIH010009148">
    <property type="protein sequence ID" value="CAA3025964.1"/>
    <property type="molecule type" value="Genomic_DNA"/>
</dbReference>
<keyword evidence="1 2" id="KW-0238">DNA-binding</keyword>
<evidence type="ECO:0000256" key="1">
    <source>
        <dbReference type="ARBA" id="ARBA00023125"/>
    </source>
</evidence>
<dbReference type="PROSITE" id="PS50935">
    <property type="entry name" value="SSB"/>
    <property type="match status" value="1"/>
</dbReference>
<dbReference type="InterPro" id="IPR000424">
    <property type="entry name" value="Primosome_PriB/ssb"/>
</dbReference>
<proteinExistence type="predicted"/>
<dbReference type="AlphaFoldDB" id="A0A8S0V411"/>
<dbReference type="PANTHER" id="PTHR10302:SF18">
    <property type="entry name" value="PROTEIN OSB1, MITOCHONDRIAL"/>
    <property type="match status" value="1"/>
</dbReference>
<keyword evidence="4" id="KW-1185">Reference proteome</keyword>
<dbReference type="GO" id="GO:0003697">
    <property type="term" value="F:single-stranded DNA binding"/>
    <property type="evidence" value="ECO:0007669"/>
    <property type="project" value="InterPro"/>
</dbReference>
<dbReference type="Proteomes" id="UP000594638">
    <property type="component" value="Unassembled WGS sequence"/>
</dbReference>
<dbReference type="Gramene" id="OE9A073570T1">
    <property type="protein sequence ID" value="OE9A073570C1"/>
    <property type="gene ID" value="OE9A073570"/>
</dbReference>
<dbReference type="InterPro" id="IPR011344">
    <property type="entry name" value="ssDNA-bd"/>
</dbReference>
<dbReference type="InterPro" id="IPR012340">
    <property type="entry name" value="NA-bd_OB-fold"/>
</dbReference>